<dbReference type="RefSeq" id="WP_078736345.1">
    <property type="nucleotide sequence ID" value="NZ_FUXE01000003.1"/>
</dbReference>
<dbReference type="GO" id="GO:0005737">
    <property type="term" value="C:cytoplasm"/>
    <property type="evidence" value="ECO:0007669"/>
    <property type="project" value="UniProtKB-SubCell"/>
</dbReference>
<dbReference type="InterPro" id="IPR014729">
    <property type="entry name" value="Rossmann-like_a/b/a_fold"/>
</dbReference>
<dbReference type="CDD" id="cd01992">
    <property type="entry name" value="TilS_N"/>
    <property type="match status" value="1"/>
</dbReference>
<keyword evidence="5 8" id="KW-0547">Nucleotide-binding</keyword>
<evidence type="ECO:0000256" key="5">
    <source>
        <dbReference type="ARBA" id="ARBA00022741"/>
    </source>
</evidence>
<accession>A0A1T4LEA3</accession>
<dbReference type="PANTHER" id="PTHR43033:SF1">
    <property type="entry name" value="TRNA(ILE)-LYSIDINE SYNTHASE-RELATED"/>
    <property type="match status" value="1"/>
</dbReference>
<evidence type="ECO:0000259" key="9">
    <source>
        <dbReference type="Pfam" id="PF01171"/>
    </source>
</evidence>
<feature type="domain" description="Lysidine-tRNA(Ile) synthetase C-terminal" evidence="10">
    <location>
        <begin position="395"/>
        <end position="439"/>
    </location>
</feature>
<comment type="similarity">
    <text evidence="8">Belongs to the tRNA(Ile)-lysidine synthase family.</text>
</comment>
<dbReference type="InterPro" id="IPR012094">
    <property type="entry name" value="tRNA_Ile_lys_synt"/>
</dbReference>
<evidence type="ECO:0000256" key="2">
    <source>
        <dbReference type="ARBA" id="ARBA00022490"/>
    </source>
</evidence>
<gene>
    <name evidence="8" type="primary">tilS</name>
    <name evidence="11" type="ORF">SAMN02745171_00390</name>
</gene>
<evidence type="ECO:0000256" key="7">
    <source>
        <dbReference type="ARBA" id="ARBA00048539"/>
    </source>
</evidence>
<dbReference type="InterPro" id="IPR011063">
    <property type="entry name" value="TilS/TtcA_N"/>
</dbReference>
<dbReference type="STRING" id="29524.SAMN02745171_00390"/>
<reference evidence="12" key="1">
    <citation type="submission" date="2017-02" db="EMBL/GenBank/DDBJ databases">
        <authorList>
            <person name="Varghese N."/>
            <person name="Submissions S."/>
        </authorList>
    </citation>
    <scope>NUCLEOTIDE SEQUENCE [LARGE SCALE GENOMIC DNA]</scope>
    <source>
        <strain evidence="12">ATCC 51356</strain>
    </source>
</reference>
<evidence type="ECO:0000256" key="4">
    <source>
        <dbReference type="ARBA" id="ARBA00022694"/>
    </source>
</evidence>
<proteinExistence type="inferred from homology"/>
<evidence type="ECO:0000259" key="10">
    <source>
        <dbReference type="Pfam" id="PF11734"/>
    </source>
</evidence>
<feature type="binding site" evidence="8">
    <location>
        <begin position="39"/>
        <end position="44"/>
    </location>
    <ligand>
        <name>ATP</name>
        <dbReference type="ChEBI" id="CHEBI:30616"/>
    </ligand>
</feature>
<dbReference type="EC" id="6.3.4.19" evidence="8"/>
<comment type="subcellular location">
    <subcellularLocation>
        <location evidence="1 8">Cytoplasm</location>
    </subcellularLocation>
</comment>
<name>A0A1T4LEA3_9PORP</name>
<dbReference type="HAMAP" id="MF_01161">
    <property type="entry name" value="tRNA_Ile_lys_synt"/>
    <property type="match status" value="1"/>
</dbReference>
<organism evidence="11 12">
    <name type="scientific">Porphyromonas circumdentaria</name>
    <dbReference type="NCBI Taxonomy" id="29524"/>
    <lineage>
        <taxon>Bacteria</taxon>
        <taxon>Pseudomonadati</taxon>
        <taxon>Bacteroidota</taxon>
        <taxon>Bacteroidia</taxon>
        <taxon>Bacteroidales</taxon>
        <taxon>Porphyromonadaceae</taxon>
        <taxon>Porphyromonas</taxon>
    </lineage>
</organism>
<evidence type="ECO:0000313" key="11">
    <source>
        <dbReference type="EMBL" id="SJZ53132.1"/>
    </source>
</evidence>
<dbReference type="Proteomes" id="UP000190121">
    <property type="component" value="Unassembled WGS sequence"/>
</dbReference>
<dbReference type="OrthoDB" id="9807403at2"/>
<evidence type="ECO:0000256" key="8">
    <source>
        <dbReference type="HAMAP-Rule" id="MF_01161"/>
    </source>
</evidence>
<comment type="domain">
    <text evidence="8">The N-terminal region contains the highly conserved SGGXDS motif, predicted to be a P-loop motif involved in ATP binding.</text>
</comment>
<comment type="catalytic activity">
    <reaction evidence="7 8">
        <text>cytidine(34) in tRNA(Ile2) + L-lysine + ATP = lysidine(34) in tRNA(Ile2) + AMP + diphosphate + H(+)</text>
        <dbReference type="Rhea" id="RHEA:43744"/>
        <dbReference type="Rhea" id="RHEA-COMP:10625"/>
        <dbReference type="Rhea" id="RHEA-COMP:10670"/>
        <dbReference type="ChEBI" id="CHEBI:15378"/>
        <dbReference type="ChEBI" id="CHEBI:30616"/>
        <dbReference type="ChEBI" id="CHEBI:32551"/>
        <dbReference type="ChEBI" id="CHEBI:33019"/>
        <dbReference type="ChEBI" id="CHEBI:82748"/>
        <dbReference type="ChEBI" id="CHEBI:83665"/>
        <dbReference type="ChEBI" id="CHEBI:456215"/>
        <dbReference type="EC" id="6.3.4.19"/>
    </reaction>
</comment>
<dbReference type="PANTHER" id="PTHR43033">
    <property type="entry name" value="TRNA(ILE)-LYSIDINE SYNTHASE-RELATED"/>
    <property type="match status" value="1"/>
</dbReference>
<dbReference type="Pfam" id="PF01171">
    <property type="entry name" value="ATP_bind_3"/>
    <property type="match status" value="1"/>
</dbReference>
<evidence type="ECO:0000256" key="3">
    <source>
        <dbReference type="ARBA" id="ARBA00022598"/>
    </source>
</evidence>
<feature type="domain" description="tRNA(Ile)-lysidine/2-thiocytidine synthase N-terminal" evidence="9">
    <location>
        <begin position="33"/>
        <end position="209"/>
    </location>
</feature>
<protein>
    <recommendedName>
        <fullName evidence="8">tRNA(Ile)-lysidine synthase</fullName>
        <ecNumber evidence="8">6.3.4.19</ecNumber>
    </recommendedName>
    <alternativeName>
        <fullName evidence="8">tRNA(Ile)-2-lysyl-cytidine synthase</fullName>
    </alternativeName>
    <alternativeName>
        <fullName evidence="8">tRNA(Ile)-lysidine synthetase</fullName>
    </alternativeName>
</protein>
<dbReference type="InterPro" id="IPR012795">
    <property type="entry name" value="tRNA_Ile_lys_synt_N"/>
</dbReference>
<dbReference type="Pfam" id="PF11734">
    <property type="entry name" value="TilS_C"/>
    <property type="match status" value="1"/>
</dbReference>
<keyword evidence="2 8" id="KW-0963">Cytoplasm</keyword>
<keyword evidence="3 8" id="KW-0436">Ligase</keyword>
<sequence>MIRRVDTTVYHHPLIKKVKETIEKHSLLTPNEKVLVGLSGGADSVALLISLSICGYPCVALHCNFHLRGEDSNQDASFCKALCARYSIPLSVCSFDTKLHAEREKISIEMAARNLRYTAFQEEIKKHSIKKIAVAHHLQDNVETLLGNIALGSGIKGLKGIPIRRDNIIRPFLEIDPKHIYSFLEVLGEKYCIDHTNQDTSIRRNYIRHSILPHFDHLNPNFLEATQRLFENLREVQELYIQRVESILQEAYIASKDETTEVYLCEPIATSQAPLAILHEILSSKGFTRNELEKFAYRLTEKESATIYSPTHQVTRSYGRIFISSREDTFQSIPPLTLELTERSGECNTPYGTIRYTFCEQAPVQKGKNIALIDVSAYSFPPQGTLSLHLALPELSSKIRPLGLRGQKEIKKILREQKLTERERKRVPLLTLEAIPLWLMPYTRTDALLVKETTTQILVLEVV</sequence>
<evidence type="ECO:0000256" key="1">
    <source>
        <dbReference type="ARBA" id="ARBA00004496"/>
    </source>
</evidence>
<evidence type="ECO:0000313" key="12">
    <source>
        <dbReference type="Proteomes" id="UP000190121"/>
    </source>
</evidence>
<dbReference type="GO" id="GO:0032267">
    <property type="term" value="F:tRNA(Ile)-lysidine synthase activity"/>
    <property type="evidence" value="ECO:0007669"/>
    <property type="project" value="UniProtKB-EC"/>
</dbReference>
<dbReference type="SUPFAM" id="SSF52402">
    <property type="entry name" value="Adenine nucleotide alpha hydrolases-like"/>
    <property type="match status" value="1"/>
</dbReference>
<dbReference type="NCBIfam" id="TIGR02433">
    <property type="entry name" value="lysidine_TilS_C"/>
    <property type="match status" value="1"/>
</dbReference>
<dbReference type="Gene3D" id="3.40.50.620">
    <property type="entry name" value="HUPs"/>
    <property type="match status" value="1"/>
</dbReference>
<dbReference type="AlphaFoldDB" id="A0A1T4LEA3"/>
<evidence type="ECO:0000256" key="6">
    <source>
        <dbReference type="ARBA" id="ARBA00022840"/>
    </source>
</evidence>
<dbReference type="SUPFAM" id="SSF56037">
    <property type="entry name" value="PheT/TilS domain"/>
    <property type="match status" value="1"/>
</dbReference>
<keyword evidence="6 8" id="KW-0067">ATP-binding</keyword>
<keyword evidence="4 8" id="KW-0819">tRNA processing</keyword>
<dbReference type="NCBIfam" id="TIGR02432">
    <property type="entry name" value="lysidine_TilS_N"/>
    <property type="match status" value="1"/>
</dbReference>
<keyword evidence="12" id="KW-1185">Reference proteome</keyword>
<dbReference type="GO" id="GO:0005524">
    <property type="term" value="F:ATP binding"/>
    <property type="evidence" value="ECO:0007669"/>
    <property type="project" value="UniProtKB-UniRule"/>
</dbReference>
<dbReference type="EMBL" id="FUXE01000003">
    <property type="protein sequence ID" value="SJZ53132.1"/>
    <property type="molecule type" value="Genomic_DNA"/>
</dbReference>
<dbReference type="GO" id="GO:0006400">
    <property type="term" value="P:tRNA modification"/>
    <property type="evidence" value="ECO:0007669"/>
    <property type="project" value="UniProtKB-UniRule"/>
</dbReference>
<dbReference type="InterPro" id="IPR012796">
    <property type="entry name" value="Lysidine-tRNA-synth_C"/>
</dbReference>
<comment type="function">
    <text evidence="8">Ligates lysine onto the cytidine present at position 34 of the AUA codon-specific tRNA(Ile) that contains the anticodon CAU, in an ATP-dependent manner. Cytidine is converted to lysidine, thus changing the amino acid specificity of the tRNA from methionine to isoleucine.</text>
</comment>